<dbReference type="STRING" id="479433.Caci_0079"/>
<sequence length="360" mass="37874" precursor="true">MAASARGHRRAPKRSRRSPLRAVALFVISTALVVGSGVAFGYATHHLGKHQVTDDASVVAPPTGPLSDATDDPSATTNSAPGGKPSVPASPRPSLPKATGPGKVTELKVASSDDDWPSRPVFVYRPAVPANVVLPVVYLLHGVPGEPDRIMDAVKAVLDKAFTSGGEQPFIVAAPTGEGTAHNDTEWADAVDGKDMVETYMIKDVIPAVEGKTPRPAGMRAIVGFSMGGYGAANLTLRHPDLFDQFASMAGYFRVDDPDGMFGSDSKIEAANTPDDMVQKAAGKRVLLLEDQQDPDPLIQGEASEFAKRLDDCNCGVDLSWHLEPGGHTYDFVTDSFPKVITFLNQGFTAPAGTTPSAAG</sequence>
<protein>
    <submittedName>
        <fullName evidence="2">Putative esterase</fullName>
    </submittedName>
</protein>
<feature type="region of interest" description="Disordered" evidence="1">
    <location>
        <begin position="52"/>
        <end position="114"/>
    </location>
</feature>
<dbReference type="HOGENOM" id="CLU_768810_0_0_11"/>
<organism evidence="2 3">
    <name type="scientific">Catenulispora acidiphila (strain DSM 44928 / JCM 14897 / NBRC 102108 / NRRL B-24433 / ID139908)</name>
    <dbReference type="NCBI Taxonomy" id="479433"/>
    <lineage>
        <taxon>Bacteria</taxon>
        <taxon>Bacillati</taxon>
        <taxon>Actinomycetota</taxon>
        <taxon>Actinomycetes</taxon>
        <taxon>Catenulisporales</taxon>
        <taxon>Catenulisporaceae</taxon>
        <taxon>Catenulispora</taxon>
    </lineage>
</organism>
<reference evidence="2 3" key="1">
    <citation type="journal article" date="2009" name="Stand. Genomic Sci.">
        <title>Complete genome sequence of Catenulispora acidiphila type strain (ID 139908).</title>
        <authorList>
            <person name="Copeland A."/>
            <person name="Lapidus A."/>
            <person name="Glavina Del Rio T."/>
            <person name="Nolan M."/>
            <person name="Lucas S."/>
            <person name="Chen F."/>
            <person name="Tice H."/>
            <person name="Cheng J.F."/>
            <person name="Bruce D."/>
            <person name="Goodwin L."/>
            <person name="Pitluck S."/>
            <person name="Mikhailova N."/>
            <person name="Pati A."/>
            <person name="Ivanova N."/>
            <person name="Mavromatis K."/>
            <person name="Chen A."/>
            <person name="Palaniappan K."/>
            <person name="Chain P."/>
            <person name="Land M."/>
            <person name="Hauser L."/>
            <person name="Chang Y.J."/>
            <person name="Jeffries C.D."/>
            <person name="Chertkov O."/>
            <person name="Brettin T."/>
            <person name="Detter J.C."/>
            <person name="Han C."/>
            <person name="Ali Z."/>
            <person name="Tindall B.J."/>
            <person name="Goker M."/>
            <person name="Bristow J."/>
            <person name="Eisen J.A."/>
            <person name="Markowitz V."/>
            <person name="Hugenholtz P."/>
            <person name="Kyrpides N.C."/>
            <person name="Klenk H.P."/>
        </authorList>
    </citation>
    <scope>NUCLEOTIDE SEQUENCE [LARGE SCALE GENOMIC DNA]</scope>
    <source>
        <strain evidence="3">DSM 44928 / JCM 14897 / NBRC 102108 / NRRL B-24433 / ID139908</strain>
    </source>
</reference>
<dbReference type="InterPro" id="IPR050583">
    <property type="entry name" value="Mycobacterial_A85_antigen"/>
</dbReference>
<dbReference type="Proteomes" id="UP000000851">
    <property type="component" value="Chromosome"/>
</dbReference>
<dbReference type="Gene3D" id="3.40.50.1820">
    <property type="entry name" value="alpha/beta hydrolase"/>
    <property type="match status" value="1"/>
</dbReference>
<proteinExistence type="predicted"/>
<dbReference type="AlphaFoldDB" id="C7QH95"/>
<keyword evidence="3" id="KW-1185">Reference proteome</keyword>
<dbReference type="PANTHER" id="PTHR48098">
    <property type="entry name" value="ENTEROCHELIN ESTERASE-RELATED"/>
    <property type="match status" value="1"/>
</dbReference>
<dbReference type="KEGG" id="cai:Caci_0079"/>
<dbReference type="eggNOG" id="COG0627">
    <property type="taxonomic scope" value="Bacteria"/>
</dbReference>
<dbReference type="InterPro" id="IPR029058">
    <property type="entry name" value="AB_hydrolase_fold"/>
</dbReference>
<dbReference type="InParanoid" id="C7QH95"/>
<evidence type="ECO:0000313" key="3">
    <source>
        <dbReference type="Proteomes" id="UP000000851"/>
    </source>
</evidence>
<dbReference type="OrthoDB" id="184858at2"/>
<name>C7QH95_CATAD</name>
<dbReference type="EMBL" id="CP001700">
    <property type="protein sequence ID" value="ACU69034.1"/>
    <property type="molecule type" value="Genomic_DNA"/>
</dbReference>
<dbReference type="SUPFAM" id="SSF53474">
    <property type="entry name" value="alpha/beta-Hydrolases"/>
    <property type="match status" value="1"/>
</dbReference>
<dbReference type="Pfam" id="PF00756">
    <property type="entry name" value="Esterase"/>
    <property type="match status" value="1"/>
</dbReference>
<evidence type="ECO:0000256" key="1">
    <source>
        <dbReference type="SAM" id="MobiDB-lite"/>
    </source>
</evidence>
<evidence type="ECO:0000313" key="2">
    <source>
        <dbReference type="EMBL" id="ACU69034.1"/>
    </source>
</evidence>
<accession>C7QH95</accession>
<dbReference type="ESTHER" id="catad-c7qh95">
    <property type="family name" value="A85-Est-Putative"/>
</dbReference>
<dbReference type="PANTHER" id="PTHR48098:SF1">
    <property type="entry name" value="DIACYLGLYCEROL ACYLTRANSFERASE_MYCOLYLTRANSFERASE AG85A"/>
    <property type="match status" value="1"/>
</dbReference>
<dbReference type="InterPro" id="IPR000801">
    <property type="entry name" value="Esterase-like"/>
</dbReference>
<gene>
    <name evidence="2" type="ordered locus">Caci_0079</name>
</gene>